<evidence type="ECO:0000256" key="4">
    <source>
        <dbReference type="ARBA" id="ARBA00022490"/>
    </source>
</evidence>
<accession>A0A450RYE7</accession>
<dbReference type="PANTHER" id="PTHR33602:SF1">
    <property type="entry name" value="REGULATORY PROTEIN RECX FAMILY PROTEIN"/>
    <property type="match status" value="1"/>
</dbReference>
<dbReference type="Pfam" id="PF21982">
    <property type="entry name" value="RecX_HTH1"/>
    <property type="match status" value="1"/>
</dbReference>
<dbReference type="GO" id="GO:0006282">
    <property type="term" value="P:regulation of DNA repair"/>
    <property type="evidence" value="ECO:0007669"/>
    <property type="project" value="UniProtKB-UniRule"/>
</dbReference>
<feature type="domain" description="RecX first three-helical" evidence="8">
    <location>
        <begin position="15"/>
        <end position="53"/>
    </location>
</feature>
<organism evidence="9">
    <name type="scientific">Candidatus Kentrum sp. DK</name>
    <dbReference type="NCBI Taxonomy" id="2126562"/>
    <lineage>
        <taxon>Bacteria</taxon>
        <taxon>Pseudomonadati</taxon>
        <taxon>Pseudomonadota</taxon>
        <taxon>Gammaproteobacteria</taxon>
        <taxon>Candidatus Kentrum</taxon>
    </lineage>
</organism>
<evidence type="ECO:0000259" key="7">
    <source>
        <dbReference type="Pfam" id="PF21981"/>
    </source>
</evidence>
<dbReference type="PANTHER" id="PTHR33602">
    <property type="entry name" value="REGULATORY PROTEIN RECX FAMILY PROTEIN"/>
    <property type="match status" value="1"/>
</dbReference>
<dbReference type="InterPro" id="IPR053924">
    <property type="entry name" value="RecX_HTH_2nd"/>
</dbReference>
<feature type="domain" description="RecX third three-helical" evidence="7">
    <location>
        <begin position="104"/>
        <end position="151"/>
    </location>
</feature>
<protein>
    <recommendedName>
        <fullName evidence="3 5">Regulatory protein RecX</fullName>
    </recommendedName>
</protein>
<evidence type="ECO:0000313" key="9">
    <source>
        <dbReference type="EMBL" id="VFJ44231.1"/>
    </source>
</evidence>
<dbReference type="InterPro" id="IPR053925">
    <property type="entry name" value="RecX_HTH_3rd"/>
</dbReference>
<dbReference type="Gene3D" id="1.10.10.10">
    <property type="entry name" value="Winged helix-like DNA-binding domain superfamily/Winged helix DNA-binding domain"/>
    <property type="match status" value="3"/>
</dbReference>
<dbReference type="EMBL" id="CAADEX010000007">
    <property type="protein sequence ID" value="VFJ44231.1"/>
    <property type="molecule type" value="Genomic_DNA"/>
</dbReference>
<gene>
    <name evidence="5" type="primary">recX</name>
    <name evidence="9" type="ORF">BECKDK2373B_GA0170837_100765</name>
    <name evidence="10" type="ORF">BECKDK2373C_GA0170839_11186</name>
</gene>
<evidence type="ECO:0000256" key="2">
    <source>
        <dbReference type="ARBA" id="ARBA00009695"/>
    </source>
</evidence>
<dbReference type="GO" id="GO:0005737">
    <property type="term" value="C:cytoplasm"/>
    <property type="evidence" value="ECO:0007669"/>
    <property type="project" value="UniProtKB-SubCell"/>
</dbReference>
<evidence type="ECO:0000259" key="8">
    <source>
        <dbReference type="Pfam" id="PF21982"/>
    </source>
</evidence>
<dbReference type="HAMAP" id="MF_01114">
    <property type="entry name" value="RecX"/>
    <property type="match status" value="1"/>
</dbReference>
<comment type="function">
    <text evidence="5">Modulates RecA activity.</text>
</comment>
<feature type="domain" description="RecX second three-helical" evidence="6">
    <location>
        <begin position="60"/>
        <end position="99"/>
    </location>
</feature>
<comment type="similarity">
    <text evidence="2 5">Belongs to the RecX family.</text>
</comment>
<proteinExistence type="inferred from homology"/>
<dbReference type="InterPro" id="IPR003783">
    <property type="entry name" value="Regulatory_RecX"/>
</dbReference>
<evidence type="ECO:0000313" key="10">
    <source>
        <dbReference type="EMBL" id="VFJ64435.1"/>
    </source>
</evidence>
<comment type="subcellular location">
    <subcellularLocation>
        <location evidence="1 5">Cytoplasm</location>
    </subcellularLocation>
</comment>
<sequence>MKRPANQTLSEEAIRQKALALLARREHSARELSRKLTAKGAEPEVAAQVVERLRQENLLSDERFAEGFAHQRIEAGYGPIRIRHELREHGIEGDTIDRYLPRDEEEWRERISKARNKRFGEETPADYRERARQVRFLLYRGFDGEGIRAVLDVSEE</sequence>
<dbReference type="InterPro" id="IPR053926">
    <property type="entry name" value="RecX_HTH_1st"/>
</dbReference>
<evidence type="ECO:0000259" key="6">
    <source>
        <dbReference type="Pfam" id="PF02631"/>
    </source>
</evidence>
<dbReference type="EMBL" id="CAADEY010000118">
    <property type="protein sequence ID" value="VFJ64435.1"/>
    <property type="molecule type" value="Genomic_DNA"/>
</dbReference>
<name>A0A450RYE7_9GAMM</name>
<dbReference type="AlphaFoldDB" id="A0A450RYE7"/>
<evidence type="ECO:0000256" key="5">
    <source>
        <dbReference type="HAMAP-Rule" id="MF_01114"/>
    </source>
</evidence>
<evidence type="ECO:0000256" key="3">
    <source>
        <dbReference type="ARBA" id="ARBA00018111"/>
    </source>
</evidence>
<dbReference type="Pfam" id="PF21981">
    <property type="entry name" value="RecX_HTH3"/>
    <property type="match status" value="1"/>
</dbReference>
<dbReference type="Pfam" id="PF02631">
    <property type="entry name" value="RecX_HTH2"/>
    <property type="match status" value="1"/>
</dbReference>
<evidence type="ECO:0000256" key="1">
    <source>
        <dbReference type="ARBA" id="ARBA00004496"/>
    </source>
</evidence>
<reference evidence="9" key="1">
    <citation type="submission" date="2019-02" db="EMBL/GenBank/DDBJ databases">
        <authorList>
            <person name="Gruber-Vodicka R. H."/>
            <person name="Seah K. B. B."/>
        </authorList>
    </citation>
    <scope>NUCLEOTIDE SEQUENCE</scope>
    <source>
        <strain evidence="10">BECK_DK161</strain>
        <strain evidence="9">BECK_DK47</strain>
    </source>
</reference>
<dbReference type="InterPro" id="IPR036388">
    <property type="entry name" value="WH-like_DNA-bd_sf"/>
</dbReference>
<keyword evidence="4 5" id="KW-0963">Cytoplasm</keyword>